<name>A0A0S3RKR3_PHAAN</name>
<dbReference type="EMBL" id="AP015036">
    <property type="protein sequence ID" value="BAT81127.1"/>
    <property type="molecule type" value="Genomic_DNA"/>
</dbReference>
<sequence length="72" mass="9129">WSWYPYVSQNEASTSRKQNHYIQFPPRSYFSYSIFRWLKKKPWDYDYLRIALEYEKKMKIRARMKKKLSLPR</sequence>
<feature type="non-terminal residue" evidence="1">
    <location>
        <position position="1"/>
    </location>
</feature>
<accession>A0A0S3RKR3</accession>
<evidence type="ECO:0000313" key="1">
    <source>
        <dbReference type="EMBL" id="BAT81127.1"/>
    </source>
</evidence>
<organism evidence="1 2">
    <name type="scientific">Vigna angularis var. angularis</name>
    <dbReference type="NCBI Taxonomy" id="157739"/>
    <lineage>
        <taxon>Eukaryota</taxon>
        <taxon>Viridiplantae</taxon>
        <taxon>Streptophyta</taxon>
        <taxon>Embryophyta</taxon>
        <taxon>Tracheophyta</taxon>
        <taxon>Spermatophyta</taxon>
        <taxon>Magnoliopsida</taxon>
        <taxon>eudicotyledons</taxon>
        <taxon>Gunneridae</taxon>
        <taxon>Pentapetalae</taxon>
        <taxon>rosids</taxon>
        <taxon>fabids</taxon>
        <taxon>Fabales</taxon>
        <taxon>Fabaceae</taxon>
        <taxon>Papilionoideae</taxon>
        <taxon>50 kb inversion clade</taxon>
        <taxon>NPAAA clade</taxon>
        <taxon>indigoferoid/millettioid clade</taxon>
        <taxon>Phaseoleae</taxon>
        <taxon>Vigna</taxon>
    </lineage>
</organism>
<proteinExistence type="predicted"/>
<protein>
    <submittedName>
        <fullName evidence="1">Uncharacterized protein</fullName>
    </submittedName>
</protein>
<reference evidence="1 2" key="1">
    <citation type="journal article" date="2015" name="Sci. Rep.">
        <title>The power of single molecule real-time sequencing technology in the de novo assembly of a eukaryotic genome.</title>
        <authorList>
            <person name="Sakai H."/>
            <person name="Naito K."/>
            <person name="Ogiso-Tanaka E."/>
            <person name="Takahashi Y."/>
            <person name="Iseki K."/>
            <person name="Muto C."/>
            <person name="Satou K."/>
            <person name="Teruya K."/>
            <person name="Shiroma A."/>
            <person name="Shimoji M."/>
            <person name="Hirano T."/>
            <person name="Itoh T."/>
            <person name="Kaga A."/>
            <person name="Tomooka N."/>
        </authorList>
    </citation>
    <scope>NUCLEOTIDE SEQUENCE [LARGE SCALE GENOMIC DNA]</scope>
    <source>
        <strain evidence="2">cv. Shumari</strain>
    </source>
</reference>
<dbReference type="AlphaFoldDB" id="A0A0S3RKR3"/>
<gene>
    <name evidence="1" type="primary">Vigan.03G078700</name>
    <name evidence="1" type="ORF">VIGAN_03078700</name>
</gene>
<dbReference type="Proteomes" id="UP000291084">
    <property type="component" value="Chromosome 3"/>
</dbReference>
<evidence type="ECO:0000313" key="2">
    <source>
        <dbReference type="Proteomes" id="UP000291084"/>
    </source>
</evidence>
<keyword evidence="2" id="KW-1185">Reference proteome</keyword>